<accession>Q45R95</accession>
<evidence type="ECO:0000313" key="4">
    <source>
        <dbReference type="EMBL" id="AAZ23065.1"/>
    </source>
</evidence>
<feature type="signal peptide" evidence="2">
    <location>
        <begin position="1"/>
        <end position="33"/>
    </location>
</feature>
<feature type="compositionally biased region" description="Low complexity" evidence="1">
    <location>
        <begin position="387"/>
        <end position="405"/>
    </location>
</feature>
<feature type="compositionally biased region" description="Pro residues" evidence="1">
    <location>
        <begin position="406"/>
        <end position="416"/>
    </location>
</feature>
<feature type="region of interest" description="Disordered" evidence="1">
    <location>
        <begin position="378"/>
        <end position="433"/>
    </location>
</feature>
<evidence type="ECO:0000259" key="3">
    <source>
        <dbReference type="Pfam" id="PF20597"/>
    </source>
</evidence>
<feature type="domain" description="Choice-of-anchor A" evidence="3">
    <location>
        <begin position="54"/>
        <end position="350"/>
    </location>
</feature>
<dbReference type="NCBIfam" id="TIGR04215">
    <property type="entry name" value="choice_anch_A"/>
    <property type="match status" value="1"/>
</dbReference>
<evidence type="ECO:0000256" key="2">
    <source>
        <dbReference type="SAM" id="SignalP"/>
    </source>
</evidence>
<proteinExistence type="predicted"/>
<reference evidence="4" key="1">
    <citation type="journal article" date="2006" name="J. Ind. Microbiol. Biotechnol.">
        <title>The lipopeptide antibiotic A54145 biosynthetic gene cluster from Streptomyces fradiae.</title>
        <authorList>
            <person name="Miao V."/>
            <person name="Brost R."/>
            <person name="Chapple J."/>
            <person name="She K."/>
            <person name="Coeffet-Le Gal M.F."/>
            <person name="Baltz R.H."/>
        </authorList>
    </citation>
    <scope>NUCLEOTIDE SEQUENCE</scope>
    <source>
        <strain evidence="4">NRRL18158</strain>
    </source>
</reference>
<dbReference type="Pfam" id="PF20597">
    <property type="entry name" value="pAdhesive_15"/>
    <property type="match status" value="1"/>
</dbReference>
<name>Q45R95_STRFR</name>
<keyword evidence="2" id="KW-0732">Signal</keyword>
<dbReference type="EMBL" id="DQ118863">
    <property type="protein sequence ID" value="AAZ23065.1"/>
    <property type="molecule type" value="Genomic_DNA"/>
</dbReference>
<dbReference type="InterPro" id="IPR026588">
    <property type="entry name" value="Choice_anch_A"/>
</dbReference>
<protein>
    <recommendedName>
        <fullName evidence="3">Choice-of-anchor A domain-containing protein</fullName>
    </recommendedName>
</protein>
<sequence>MRPFSSRHSALTSPLVLLVATSVTCSGTLTALALTGQTEAVTRRAPVVIGNPVEGSNGFGVVTEGDATLGSTESEGPVAVGGDLAFGAGYNVALNTPGTFVAPGDARPTALLVDGRVDHAASSPSGVLRVLQGGYVKIGDASGSAVLNEDANGASSNTRVVAAASPYDSTPRIELTVQQPAGSVFQQGLMDLTALFSAYRDRADRMAGCDADVTLLDGDGNPLAPEDITPGTDVQVSLAGGRTNVLRLTGQQLNDIAEITFVNPPTADTPLLVDVDTTATDGVFTWDTPTPAGISNAQAPYILWNFADATSITIASGDSVEGTIFAPRADLVDLDPSNIEGDVIVKTLTAGPLTGPGGEAVNAGEIHYHPFDAQLQCEVGTEPSPSPTGSGSPSPSPSPSASQSPSPSPTHPTPKPPKPHPPHPEPGYGYGEG</sequence>
<feature type="chain" id="PRO_5004232199" description="Choice-of-anchor A domain-containing protein" evidence="2">
    <location>
        <begin position="34"/>
        <end position="433"/>
    </location>
</feature>
<dbReference type="AlphaFoldDB" id="Q45R95"/>
<evidence type="ECO:0000256" key="1">
    <source>
        <dbReference type="SAM" id="MobiDB-lite"/>
    </source>
</evidence>
<organism evidence="4">
    <name type="scientific">Streptomyces fradiae</name>
    <name type="common">Streptomyces roseoflavus</name>
    <dbReference type="NCBI Taxonomy" id="1906"/>
    <lineage>
        <taxon>Bacteria</taxon>
        <taxon>Bacillati</taxon>
        <taxon>Actinomycetota</taxon>
        <taxon>Actinomycetes</taxon>
        <taxon>Kitasatosporales</taxon>
        <taxon>Streptomycetaceae</taxon>
        <taxon>Streptomyces</taxon>
    </lineage>
</organism>